<proteinExistence type="inferred from homology"/>
<evidence type="ECO:0000256" key="6">
    <source>
        <dbReference type="RuleBase" id="RU003682"/>
    </source>
</evidence>
<dbReference type="Pfam" id="PF03171">
    <property type="entry name" value="2OG-FeII_Oxy"/>
    <property type="match status" value="1"/>
</dbReference>
<dbReference type="FunFam" id="2.60.120.330:FF:000005">
    <property type="entry name" value="1-aminocyclopropane-1-carboxylate oxidase homolog 1"/>
    <property type="match status" value="1"/>
</dbReference>
<dbReference type="SUPFAM" id="SSF51197">
    <property type="entry name" value="Clavaminate synthase-like"/>
    <property type="match status" value="1"/>
</dbReference>
<gene>
    <name evidence="8" type="ordered locus">AXX17_At1g06270</name>
</gene>
<dbReference type="InterPro" id="IPR005123">
    <property type="entry name" value="Oxoglu/Fe-dep_dioxygenase_dom"/>
</dbReference>
<dbReference type="AlphaFoldDB" id="A0A178W3H5"/>
<dbReference type="PROSITE" id="PS51471">
    <property type="entry name" value="FE2OG_OXY"/>
    <property type="match status" value="1"/>
</dbReference>
<evidence type="ECO:0000313" key="8">
    <source>
        <dbReference type="EMBL" id="OAP11903.1"/>
    </source>
</evidence>
<organism evidence="8 9">
    <name type="scientific">Arabidopsis thaliana</name>
    <name type="common">Mouse-ear cress</name>
    <dbReference type="NCBI Taxonomy" id="3702"/>
    <lineage>
        <taxon>Eukaryota</taxon>
        <taxon>Viridiplantae</taxon>
        <taxon>Streptophyta</taxon>
        <taxon>Embryophyta</taxon>
        <taxon>Tracheophyta</taxon>
        <taxon>Spermatophyta</taxon>
        <taxon>Magnoliopsida</taxon>
        <taxon>eudicotyledons</taxon>
        <taxon>Gunneridae</taxon>
        <taxon>Pentapetalae</taxon>
        <taxon>rosids</taxon>
        <taxon>malvids</taxon>
        <taxon>Brassicales</taxon>
        <taxon>Brassicaceae</taxon>
        <taxon>Camelineae</taxon>
        <taxon>Arabidopsis</taxon>
    </lineage>
</organism>
<dbReference type="GO" id="GO:0046872">
    <property type="term" value="F:metal ion binding"/>
    <property type="evidence" value="ECO:0007669"/>
    <property type="project" value="UniProtKB-KW"/>
</dbReference>
<comment type="cofactor">
    <cofactor evidence="1">
        <name>Fe cation</name>
        <dbReference type="ChEBI" id="CHEBI:24875"/>
    </cofactor>
</comment>
<evidence type="ECO:0000259" key="7">
    <source>
        <dbReference type="PROSITE" id="PS51471"/>
    </source>
</evidence>
<evidence type="ECO:0000256" key="1">
    <source>
        <dbReference type="ARBA" id="ARBA00001962"/>
    </source>
</evidence>
<keyword evidence="3 6" id="KW-0479">Metal-binding</keyword>
<dbReference type="Gene3D" id="2.60.120.330">
    <property type="entry name" value="B-lactam Antibiotic, Isopenicillin N Synthase, Chain"/>
    <property type="match status" value="1"/>
</dbReference>
<dbReference type="ExpressionAtlas" id="A0A178W3H5">
    <property type="expression patterns" value="baseline and differential"/>
</dbReference>
<reference evidence="9" key="1">
    <citation type="journal article" date="2016" name="Proc. Natl. Acad. Sci. U.S.A.">
        <title>Chromosome-level assembly of Arabidopsis thaliana Ler reveals the extent of translocation and inversion polymorphisms.</title>
        <authorList>
            <person name="Zapata L."/>
            <person name="Ding J."/>
            <person name="Willing E.M."/>
            <person name="Hartwig B."/>
            <person name="Bezdan D."/>
            <person name="Jiao W.B."/>
            <person name="Patel V."/>
            <person name="Velikkakam James G."/>
            <person name="Koornneef M."/>
            <person name="Ossowski S."/>
            <person name="Schneeberger K."/>
        </authorList>
    </citation>
    <scope>NUCLEOTIDE SEQUENCE [LARGE SCALE GENOMIC DNA]</scope>
    <source>
        <strain evidence="9">cv. Landsberg erecta</strain>
    </source>
</reference>
<comment type="similarity">
    <text evidence="2 6">Belongs to the iron/ascorbate-dependent oxidoreductase family.</text>
</comment>
<dbReference type="PANTHER" id="PTHR10209:SF784">
    <property type="entry name" value="1-AMINOCYCLOPROPANE-1-CARBOXYLATE OXIDASE HOMOLOG 3"/>
    <property type="match status" value="1"/>
</dbReference>
<dbReference type="Proteomes" id="UP000078284">
    <property type="component" value="Chromosome 1"/>
</dbReference>
<feature type="domain" description="Fe2OG dioxygenase" evidence="7">
    <location>
        <begin position="230"/>
        <end position="330"/>
    </location>
</feature>
<keyword evidence="4 6" id="KW-0560">Oxidoreductase</keyword>
<evidence type="ECO:0000256" key="2">
    <source>
        <dbReference type="ARBA" id="ARBA00008056"/>
    </source>
</evidence>
<evidence type="ECO:0000256" key="5">
    <source>
        <dbReference type="ARBA" id="ARBA00023004"/>
    </source>
</evidence>
<evidence type="ECO:0000256" key="4">
    <source>
        <dbReference type="ARBA" id="ARBA00023002"/>
    </source>
</evidence>
<accession>A0A178W3H5</accession>
<comment type="caution">
    <text evidence="8">The sequence shown here is derived from an EMBL/GenBank/DDBJ whole genome shotgun (WGS) entry which is preliminary data.</text>
</comment>
<evidence type="ECO:0000313" key="9">
    <source>
        <dbReference type="Proteomes" id="UP000078284"/>
    </source>
</evidence>
<dbReference type="PANTHER" id="PTHR10209">
    <property type="entry name" value="OXIDOREDUCTASE, 2OG-FE II OXYGENASE FAMILY PROTEIN"/>
    <property type="match status" value="1"/>
</dbReference>
<dbReference type="GO" id="GO:0051213">
    <property type="term" value="F:dioxygenase activity"/>
    <property type="evidence" value="ECO:0007669"/>
    <property type="project" value="UniProtKB-ARBA"/>
</dbReference>
<dbReference type="InterPro" id="IPR026992">
    <property type="entry name" value="DIOX_N"/>
</dbReference>
<dbReference type="InterPro" id="IPR044861">
    <property type="entry name" value="IPNS-like_FE2OG_OXY"/>
</dbReference>
<protein>
    <recommendedName>
        <fullName evidence="7">Fe2OG dioxygenase domain-containing protein</fullName>
    </recommendedName>
</protein>
<keyword evidence="5 6" id="KW-0408">Iron</keyword>
<evidence type="ECO:0000256" key="3">
    <source>
        <dbReference type="ARBA" id="ARBA00022723"/>
    </source>
</evidence>
<dbReference type="InterPro" id="IPR027443">
    <property type="entry name" value="IPNS-like_sf"/>
</dbReference>
<dbReference type="EMBL" id="LUHQ01000001">
    <property type="protein sequence ID" value="OAP11903.1"/>
    <property type="molecule type" value="Genomic_DNA"/>
</dbReference>
<dbReference type="Pfam" id="PF14226">
    <property type="entry name" value="DIOX_N"/>
    <property type="match status" value="1"/>
</dbReference>
<name>A0A178W3H5_ARATH</name>
<sequence>MFHSCSVIREAKTMETKNIAPSFDRASELKAFDETKTGVKGLVDSGISQIPRIFHHSSVKLANPEPVSSDLLHLKTIPTIDLGGRVFEDELKHKNAIEKIKEAAEKWGFFQVINHGVSLELLEKMKDGVRGFHEQSPEVRKDFYSRDLTRKFQYSSNFDLYSSPAANWRDTVACTMDPDPPNPQDIPEICRDVTIEYSEQVMNLGEFLFTLLSEALGLNPNHLNDMDCSKGLIMLCHYYPPCPEPDLTLGTSQHADNTFLTVLLPDQIEGLQVLREGYWFNVPHVPGALIINIGDLLQLITNDKFVSLEHRVLANRATRARVSVAGFFTTAMRPNPTMYGPIRELVSKENPPKYRETTIRDYTAYFSAKGLDGTSALLHFKI</sequence>